<dbReference type="RefSeq" id="XP_014061309.1">
    <property type="nucleotide sequence ID" value="XM_014205834.2"/>
</dbReference>
<dbReference type="Proteomes" id="UP001652741">
    <property type="component" value="Chromosome ssa01"/>
</dbReference>
<feature type="region of interest" description="Disordered" evidence="1">
    <location>
        <begin position="131"/>
        <end position="180"/>
    </location>
</feature>
<feature type="region of interest" description="Disordered" evidence="1">
    <location>
        <begin position="65"/>
        <end position="102"/>
    </location>
</feature>
<dbReference type="InterPro" id="IPR036236">
    <property type="entry name" value="Znf_C2H2_sf"/>
</dbReference>
<organism evidence="2 3">
    <name type="scientific">Salmo salar</name>
    <name type="common">Atlantic salmon</name>
    <dbReference type="NCBI Taxonomy" id="8030"/>
    <lineage>
        <taxon>Eukaryota</taxon>
        <taxon>Metazoa</taxon>
        <taxon>Chordata</taxon>
        <taxon>Craniata</taxon>
        <taxon>Vertebrata</taxon>
        <taxon>Euteleostomi</taxon>
        <taxon>Actinopterygii</taxon>
        <taxon>Neopterygii</taxon>
        <taxon>Teleostei</taxon>
        <taxon>Protacanthopterygii</taxon>
        <taxon>Salmoniformes</taxon>
        <taxon>Salmonidae</taxon>
        <taxon>Salmoninae</taxon>
        <taxon>Salmo</taxon>
    </lineage>
</organism>
<dbReference type="Gene3D" id="3.30.160.60">
    <property type="entry name" value="Classic Zinc Finger"/>
    <property type="match status" value="1"/>
</dbReference>
<feature type="compositionally biased region" description="Basic and acidic residues" evidence="1">
    <location>
        <begin position="76"/>
        <end position="90"/>
    </location>
</feature>
<dbReference type="AlphaFoldDB" id="A0A1S3SAD7"/>
<proteinExistence type="predicted"/>
<accession>A0A1S3SAD7</accession>
<dbReference type="SUPFAM" id="SSF57667">
    <property type="entry name" value="beta-beta-alpha zinc fingers"/>
    <property type="match status" value="1"/>
</dbReference>
<protein>
    <submittedName>
        <fullName evidence="3">Zinc finger protein with KRAB and SCAN domains 1 isoform X2</fullName>
    </submittedName>
</protein>
<reference evidence="3" key="1">
    <citation type="submission" date="2025-08" db="UniProtKB">
        <authorList>
            <consortium name="RefSeq"/>
        </authorList>
    </citation>
    <scope>IDENTIFICATION</scope>
</reference>
<feature type="compositionally biased region" description="Basic and acidic residues" evidence="1">
    <location>
        <begin position="145"/>
        <end position="154"/>
    </location>
</feature>
<evidence type="ECO:0000313" key="2">
    <source>
        <dbReference type="Proteomes" id="UP001652741"/>
    </source>
</evidence>
<evidence type="ECO:0000256" key="1">
    <source>
        <dbReference type="SAM" id="MobiDB-lite"/>
    </source>
</evidence>
<feature type="compositionally biased region" description="Basic residues" evidence="1">
    <location>
        <begin position="162"/>
        <end position="175"/>
    </location>
</feature>
<keyword evidence="2" id="KW-1185">Reference proteome</keyword>
<dbReference type="GeneID" id="106608102"/>
<evidence type="ECO:0000313" key="3">
    <source>
        <dbReference type="RefSeq" id="XP_014061309.1"/>
    </source>
</evidence>
<sequence>MTSLSYSPTIKEAGVCWTEKEEEEDVTIQQVEGEAVRVKGEEKEVTVKEEVDAFRVKVEEEVTVKEEQEEDGVVGVKEEKREMTVTSKKEEEEETGYLGPVSQSGLKASYGSNDEFSLKMRLGKSAQINTGERLDYRGSSVEPQQHLEADEAKKSLSTSEHLKKHQRKPTGKKSHRCSDCGKNYSRSDSLKMAAVPAPTNPFYVDDVVALQATADESERLKWAGYCRKDASGVWLDERSRPLYFPFPCQIVTWSGSYVQRRDGGSLFSRLSFLE</sequence>
<gene>
    <name evidence="3" type="primary">LOC106608102</name>
</gene>
<name>A0A1S3SAD7_SALSA</name>